<comment type="similarity">
    <text evidence="2">Belongs to the DENND6 family.</text>
</comment>
<dbReference type="Pfam" id="PF00472">
    <property type="entry name" value="RF-1"/>
    <property type="match status" value="1"/>
</dbReference>
<feature type="compositionally biased region" description="Low complexity" evidence="9">
    <location>
        <begin position="154"/>
        <end position="177"/>
    </location>
</feature>
<evidence type="ECO:0000256" key="3">
    <source>
        <dbReference type="ARBA" id="ARBA00010835"/>
    </source>
</evidence>
<dbReference type="GO" id="GO:0003677">
    <property type="term" value="F:DNA binding"/>
    <property type="evidence" value="ECO:0007669"/>
    <property type="project" value="UniProtKB-KW"/>
</dbReference>
<keyword evidence="4" id="KW-0805">Transcription regulation</keyword>
<protein>
    <recommendedName>
        <fullName evidence="15">UDENN domain-containing protein</fullName>
    </recommendedName>
</protein>
<dbReference type="SUPFAM" id="SSF57959">
    <property type="entry name" value="Leucine zipper domain"/>
    <property type="match status" value="1"/>
</dbReference>
<dbReference type="SMART" id="SM00338">
    <property type="entry name" value="BRLZ"/>
    <property type="match status" value="1"/>
</dbReference>
<dbReference type="FunFam" id="1.20.5.170:FF:000003">
    <property type="entry name" value="cAMP-responsive element modulator isoform X2"/>
    <property type="match status" value="1"/>
</dbReference>
<dbReference type="PROSITE" id="PS00036">
    <property type="entry name" value="BZIP_BASIC"/>
    <property type="match status" value="1"/>
</dbReference>
<keyword evidence="6" id="KW-0804">Transcription</keyword>
<dbReference type="InterPro" id="IPR046347">
    <property type="entry name" value="bZIP_sf"/>
</dbReference>
<evidence type="ECO:0000256" key="4">
    <source>
        <dbReference type="ARBA" id="ARBA00023015"/>
    </source>
</evidence>
<keyword evidence="8" id="KW-0175">Coiled coil</keyword>
<sequence>VVPAQISSHLRDIDSYSAKISGNTSSSEQDRTNTNPNNHLTNPPYNELLSEGNCIIKEEHITDIEEEGENNNKVSDSQQNLILDGSTNPTSTSSSNKKHKTANFTSNIEQHSGSQTKLSSSTSSSSAQQHNSNGIRPDQQTGLPNDLPSAYKVSTTGLNNLSPSSSSSSTNTPTTSSSRHDCKPHTEDPSRKREMRLQKNREAARECRRKKKEYIKCLEERVTGLENQNKALIEELRQLKELYCQSHSTTTTESDINLLTEHTRRMSASMSETSTPIQLPLSPLTSSGPTSIFLPWDRLKYWLHAIVVVTFDLELGQSIELLLPHHCKLSDKEKLNLCYLSFPDANSTFLGDTQYHFRIKHDSWSSGSSQRYHLPSSMSYYEHYNRIVPSVLQVDPNYLYGYVHFRQVRDKSIKRGYFQKSVVLLSKLPFISLFLSIVSQLGPNYFELGLASLETCCHLMDNQWPEPEPGKTLLLPLLGNVLQVRIPTHGDKPFSSSDLIQFRTILNNTNNRTIASSSQQNFPIDDSVDTINSTLNNNLEESKKNYQNHSQSTVSLPSMSTTKQIEMTTPVDKKLSSDNASIFLQHHEQQLPRLIPFVHDVNTYQSLACVLNHIQLLWELVLLNEPIAVLGTFPTNCSQTVQAIVHIIWPLRYASDYRPFFTIHNSEFHEYTFNTSTKKTNSDQQPSVIIGVTNPFFAKLLHNWPHIIRVFDSINMSETKKKERYLLIDRNLSDDDEGLSVNEVDEDLGDVQPPTAPTKKVTTTIKPYKRKSTPFRGSNSHLTFDMKPGLYTKYKTYLQRDKTILKKLQNSVHQRPDNVQNTLLRRFFLELTQSFIIPLERYFTSLLPLKKFCIPNRKQPSIKPFDNDEFLKTIELYGPQLTSGLKGDWKELYKHFLQTPNFKHWLYNRQTEAELKIFSLHIETTATCHLENDLLSSITNEIELIDLLLKLNDYVSKIESNQITIDDNNKGNLIEKLKLKINIIINDKLSDDMKTLFSKQVNFRDNNESQQVNTSFVILLIQLKYLEIRKLSNYVIRYISTALPNDWRKKLPSLNEKDLEEKYIKGSGPGGQAINKTQNCCQIKHIPTGIVVTCQQTRFLETNRVLARRQLQERLDYHFNGEDSLIAQYRREKHYRKEEKRLETLKTLEKKRAFKIEQKSQNLFNKTNESNTDINISKKKHGD</sequence>
<dbReference type="InterPro" id="IPR037516">
    <property type="entry name" value="Tripartite_DENN"/>
</dbReference>
<feature type="compositionally biased region" description="Low complexity" evidence="9">
    <location>
        <begin position="32"/>
        <end position="46"/>
    </location>
</feature>
<evidence type="ECO:0000313" key="13">
    <source>
        <dbReference type="EMBL" id="CAF3611816.1"/>
    </source>
</evidence>
<feature type="compositionally biased region" description="Polar residues" evidence="9">
    <location>
        <begin position="18"/>
        <end position="27"/>
    </location>
</feature>
<evidence type="ECO:0000259" key="11">
    <source>
        <dbReference type="PROSITE" id="PS50217"/>
    </source>
</evidence>
<keyword evidence="7" id="KW-0539">Nucleus</keyword>
<feature type="compositionally biased region" description="Low complexity" evidence="9">
    <location>
        <begin position="110"/>
        <end position="134"/>
    </location>
</feature>
<dbReference type="AlphaFoldDB" id="A0A8S2D781"/>
<dbReference type="Proteomes" id="UP000682733">
    <property type="component" value="Unassembled WGS sequence"/>
</dbReference>
<feature type="compositionally biased region" description="Basic and acidic residues" evidence="9">
    <location>
        <begin position="178"/>
        <end position="204"/>
    </location>
</feature>
<feature type="region of interest" description="Disordered" evidence="9">
    <location>
        <begin position="1160"/>
        <end position="1183"/>
    </location>
</feature>
<dbReference type="InterPro" id="IPR000352">
    <property type="entry name" value="Pep_chain_release_fac_I"/>
</dbReference>
<evidence type="ECO:0000256" key="6">
    <source>
        <dbReference type="ARBA" id="ARBA00023163"/>
    </source>
</evidence>
<comment type="similarity">
    <text evidence="3">Belongs to the prokaryotic/mitochondrial release factor family.</text>
</comment>
<evidence type="ECO:0008006" key="15">
    <source>
        <dbReference type="Google" id="ProtNLM"/>
    </source>
</evidence>
<feature type="compositionally biased region" description="Polar residues" evidence="9">
    <location>
        <begin position="1160"/>
        <end position="1175"/>
    </location>
</feature>
<feature type="non-terminal residue" evidence="12">
    <location>
        <position position="1183"/>
    </location>
</feature>
<evidence type="ECO:0000313" key="14">
    <source>
        <dbReference type="Proteomes" id="UP000677228"/>
    </source>
</evidence>
<comment type="caution">
    <text evidence="12">The sequence shown here is derived from an EMBL/GenBank/DDBJ whole genome shotgun (WGS) entry which is preliminary data.</text>
</comment>
<feature type="region of interest" description="Disordered" evidence="9">
    <location>
        <begin position="80"/>
        <end position="204"/>
    </location>
</feature>
<dbReference type="GO" id="GO:0003700">
    <property type="term" value="F:DNA-binding transcription factor activity"/>
    <property type="evidence" value="ECO:0007669"/>
    <property type="project" value="InterPro"/>
</dbReference>
<evidence type="ECO:0000256" key="8">
    <source>
        <dbReference type="SAM" id="Coils"/>
    </source>
</evidence>
<dbReference type="SUPFAM" id="SSF75620">
    <property type="entry name" value="Release factor"/>
    <property type="match status" value="1"/>
</dbReference>
<dbReference type="GO" id="GO:0005634">
    <property type="term" value="C:nucleus"/>
    <property type="evidence" value="ECO:0007669"/>
    <property type="project" value="UniProtKB-SubCell"/>
</dbReference>
<dbReference type="Gene3D" id="3.30.160.20">
    <property type="match status" value="1"/>
</dbReference>
<evidence type="ECO:0000256" key="9">
    <source>
        <dbReference type="SAM" id="MobiDB-lite"/>
    </source>
</evidence>
<gene>
    <name evidence="12" type="ORF">OVA965_LOCUS5964</name>
    <name evidence="13" type="ORF">TMI583_LOCUS5960</name>
</gene>
<dbReference type="GO" id="GO:0005085">
    <property type="term" value="F:guanyl-nucleotide exchange factor activity"/>
    <property type="evidence" value="ECO:0007669"/>
    <property type="project" value="InterPro"/>
</dbReference>
<dbReference type="GO" id="GO:0055037">
    <property type="term" value="C:recycling endosome"/>
    <property type="evidence" value="ECO:0007669"/>
    <property type="project" value="TreeGrafter"/>
</dbReference>
<reference evidence="12" key="1">
    <citation type="submission" date="2021-02" db="EMBL/GenBank/DDBJ databases">
        <authorList>
            <person name="Nowell W R."/>
        </authorList>
    </citation>
    <scope>NUCLEOTIDE SEQUENCE</scope>
</reference>
<dbReference type="InterPro" id="IPR004827">
    <property type="entry name" value="bZIP"/>
</dbReference>
<feature type="domain" description="UDENN" evidence="10">
    <location>
        <begin position="304"/>
        <end position="916"/>
    </location>
</feature>
<evidence type="ECO:0000256" key="2">
    <source>
        <dbReference type="ARBA" id="ARBA00007159"/>
    </source>
</evidence>
<evidence type="ECO:0000256" key="5">
    <source>
        <dbReference type="ARBA" id="ARBA00023125"/>
    </source>
</evidence>
<dbReference type="Gene3D" id="1.20.5.170">
    <property type="match status" value="1"/>
</dbReference>
<feature type="domain" description="BZIP" evidence="11">
    <location>
        <begin position="190"/>
        <end position="241"/>
    </location>
</feature>
<dbReference type="EMBL" id="CAJOBA010001731">
    <property type="protein sequence ID" value="CAF3611816.1"/>
    <property type="molecule type" value="Genomic_DNA"/>
</dbReference>
<evidence type="ECO:0000256" key="1">
    <source>
        <dbReference type="ARBA" id="ARBA00004123"/>
    </source>
</evidence>
<dbReference type="PANTHER" id="PTHR13677:SF0">
    <property type="entry name" value="LD41638P"/>
    <property type="match status" value="1"/>
</dbReference>
<organism evidence="12 14">
    <name type="scientific">Didymodactylos carnosus</name>
    <dbReference type="NCBI Taxonomy" id="1234261"/>
    <lineage>
        <taxon>Eukaryota</taxon>
        <taxon>Metazoa</taxon>
        <taxon>Spiralia</taxon>
        <taxon>Gnathifera</taxon>
        <taxon>Rotifera</taxon>
        <taxon>Eurotatoria</taxon>
        <taxon>Bdelloidea</taxon>
        <taxon>Philodinida</taxon>
        <taxon>Philodinidae</taxon>
        <taxon>Didymodactylos</taxon>
    </lineage>
</organism>
<name>A0A8S2D781_9BILA</name>
<accession>A0A8S2D781</accession>
<evidence type="ECO:0000313" key="12">
    <source>
        <dbReference type="EMBL" id="CAF0827333.1"/>
    </source>
</evidence>
<dbReference type="InterPro" id="IPR045853">
    <property type="entry name" value="Pep_chain_release_fac_I_sf"/>
</dbReference>
<dbReference type="Pfam" id="PF00170">
    <property type="entry name" value="bZIP_1"/>
    <property type="match status" value="1"/>
</dbReference>
<dbReference type="InterPro" id="IPR024224">
    <property type="entry name" value="DENND6"/>
</dbReference>
<dbReference type="Proteomes" id="UP000677228">
    <property type="component" value="Unassembled WGS sequence"/>
</dbReference>
<dbReference type="GO" id="GO:0003747">
    <property type="term" value="F:translation release factor activity"/>
    <property type="evidence" value="ECO:0007669"/>
    <property type="project" value="InterPro"/>
</dbReference>
<evidence type="ECO:0000259" key="10">
    <source>
        <dbReference type="PROSITE" id="PS50211"/>
    </source>
</evidence>
<dbReference type="PRINTS" id="PR00041">
    <property type="entry name" value="LEUZIPPRCREB"/>
</dbReference>
<dbReference type="EMBL" id="CAJNOK010001731">
    <property type="protein sequence ID" value="CAF0827333.1"/>
    <property type="molecule type" value="Genomic_DNA"/>
</dbReference>
<feature type="coiled-coil region" evidence="8">
    <location>
        <begin position="208"/>
        <end position="245"/>
    </location>
</feature>
<feature type="region of interest" description="Disordered" evidence="9">
    <location>
        <begin position="17"/>
        <end position="46"/>
    </location>
</feature>
<dbReference type="CDD" id="cd14690">
    <property type="entry name" value="bZIP_CREB1"/>
    <property type="match status" value="1"/>
</dbReference>
<keyword evidence="5" id="KW-0238">DNA-binding</keyword>
<evidence type="ECO:0000256" key="7">
    <source>
        <dbReference type="ARBA" id="ARBA00023242"/>
    </source>
</evidence>
<dbReference type="PANTHER" id="PTHR13677">
    <property type="entry name" value="LD41638P"/>
    <property type="match status" value="1"/>
</dbReference>
<dbReference type="PROSITE" id="PS50217">
    <property type="entry name" value="BZIP"/>
    <property type="match status" value="1"/>
</dbReference>
<comment type="subcellular location">
    <subcellularLocation>
        <location evidence="1">Nucleus</location>
    </subcellularLocation>
</comment>
<feature type="compositionally biased region" description="Low complexity" evidence="9">
    <location>
        <begin position="86"/>
        <end position="95"/>
    </location>
</feature>
<proteinExistence type="inferred from homology"/>
<dbReference type="PROSITE" id="PS50211">
    <property type="entry name" value="DENN"/>
    <property type="match status" value="1"/>
</dbReference>